<evidence type="ECO:0000256" key="3">
    <source>
        <dbReference type="ARBA" id="ARBA00023134"/>
    </source>
</evidence>
<feature type="coiled-coil region" evidence="4">
    <location>
        <begin position="423"/>
        <end position="468"/>
    </location>
</feature>
<dbReference type="PANTHER" id="PTHR24072">
    <property type="entry name" value="RHO FAMILY GTPASE"/>
    <property type="match status" value="1"/>
</dbReference>
<dbReference type="SUPFAM" id="SSF52540">
    <property type="entry name" value="P-loop containing nucleoside triphosphate hydrolases"/>
    <property type="match status" value="1"/>
</dbReference>
<keyword evidence="6" id="KW-1185">Reference proteome</keyword>
<organism evidence="5 6">
    <name type="scientific">Intoshia linei</name>
    <dbReference type="NCBI Taxonomy" id="1819745"/>
    <lineage>
        <taxon>Eukaryota</taxon>
        <taxon>Metazoa</taxon>
        <taxon>Spiralia</taxon>
        <taxon>Lophotrochozoa</taxon>
        <taxon>Mesozoa</taxon>
        <taxon>Orthonectida</taxon>
        <taxon>Rhopaluridae</taxon>
        <taxon>Intoshia</taxon>
    </lineage>
</organism>
<dbReference type="SMART" id="SM00174">
    <property type="entry name" value="RHO"/>
    <property type="match status" value="1"/>
</dbReference>
<dbReference type="SMART" id="SM00173">
    <property type="entry name" value="RAS"/>
    <property type="match status" value="1"/>
</dbReference>
<dbReference type="PROSITE" id="PS51421">
    <property type="entry name" value="RAS"/>
    <property type="match status" value="1"/>
</dbReference>
<evidence type="ECO:0000313" key="6">
    <source>
        <dbReference type="Proteomes" id="UP000078046"/>
    </source>
</evidence>
<dbReference type="Proteomes" id="UP000078046">
    <property type="component" value="Unassembled WGS sequence"/>
</dbReference>
<accession>A0A177B9R8</accession>
<gene>
    <name evidence="5" type="ORF">A3Q56_01223</name>
</gene>
<dbReference type="Pfam" id="PF00071">
    <property type="entry name" value="Ras"/>
    <property type="match status" value="1"/>
</dbReference>
<comment type="similarity">
    <text evidence="1">Belongs to the small GTPase superfamily. Rho family.</text>
</comment>
<dbReference type="InterPro" id="IPR027417">
    <property type="entry name" value="P-loop_NTPase"/>
</dbReference>
<reference evidence="5 6" key="1">
    <citation type="submission" date="2016-04" db="EMBL/GenBank/DDBJ databases">
        <title>The genome of Intoshia linei affirms orthonectids as highly simplified spiralians.</title>
        <authorList>
            <person name="Mikhailov K.V."/>
            <person name="Slusarev G.S."/>
            <person name="Nikitin M.A."/>
            <person name="Logacheva M.D."/>
            <person name="Penin A."/>
            <person name="Aleoshin V."/>
            <person name="Panchin Y.V."/>
        </authorList>
    </citation>
    <scope>NUCLEOTIDE SEQUENCE [LARGE SCALE GENOMIC DNA]</scope>
    <source>
        <strain evidence="5">Intl2013</strain>
        <tissue evidence="5">Whole animal</tissue>
    </source>
</reference>
<protein>
    <submittedName>
        <fullName evidence="5">Uncharacterized protein</fullName>
    </submittedName>
</protein>
<keyword evidence="4" id="KW-0175">Coiled coil</keyword>
<dbReference type="GO" id="GO:0003924">
    <property type="term" value="F:GTPase activity"/>
    <property type="evidence" value="ECO:0007669"/>
    <property type="project" value="InterPro"/>
</dbReference>
<dbReference type="InterPro" id="IPR001806">
    <property type="entry name" value="Small_GTPase"/>
</dbReference>
<dbReference type="FunFam" id="3.40.50.300:FF:001179">
    <property type="entry name" value="Rho family GTPase"/>
    <property type="match status" value="1"/>
</dbReference>
<dbReference type="SMART" id="SM00175">
    <property type="entry name" value="RAB"/>
    <property type="match status" value="1"/>
</dbReference>
<dbReference type="NCBIfam" id="TIGR00231">
    <property type="entry name" value="small_GTP"/>
    <property type="match status" value="1"/>
</dbReference>
<evidence type="ECO:0000256" key="4">
    <source>
        <dbReference type="SAM" id="Coils"/>
    </source>
</evidence>
<comment type="caution">
    <text evidence="5">The sequence shown here is derived from an EMBL/GenBank/DDBJ whole genome shotgun (WGS) entry which is preliminary data.</text>
</comment>
<dbReference type="InterPro" id="IPR005225">
    <property type="entry name" value="Small_GTP-bd"/>
</dbReference>
<dbReference type="PROSITE" id="PS51420">
    <property type="entry name" value="RHO"/>
    <property type="match status" value="1"/>
</dbReference>
<sequence>MSKSEITKPVFCKKCVVVGDGAVGKTSLLMSFSKDEFPEEYIPTVFETYVVKMDMDTSIIKLSFWDTAGQEDFDRLRMLSYPNTDVIVAVFSVELHTSYENIVDKWYKEVTMYCPNSIKLLVALKIDLRENEETIRLLSLKNLEPLKTHHTQQLCEEIKFDSFFECSAKSKEGFYNPFNRILGMGSLFKGIASMSFLVLFKSSNSGLIDSNLENPINPKLSHSTSIEGINENAELLNSSSSSNFEEYEYEKSIDNETSYLENYTIVTNNNIKYSEIDVIQIQDVLNSVFILINLIDYDRQKLMHLYNVDKERLNILTDRLDKLAITRAINYENSVQGVHQKSADEIVSLKVKTQLIANNMYKIDKKINLANSVNKNLVNSIDELHNIRPKVQEKLEIEKDFIFNLTKENDKIKDIIKQNEMLLKKTNNRLKQCETVIEKEKNAMNLKKEKKEAELKNCKNKLTIENNNNKTILANIEKSKKLTKNNELKAIEYEEKINYLAKKKETMIETHKMLQSEMEKKEFICGREYNKNKKLTEKLNKNREFFNSKCEENNNTLKNQNYDLNTISLERKDFSDKMTASIKKNERCRKKCIQLEKSLKMYLNDKTKTEKNNQDALEELAEMKERHKKIIEKLNTLISQSAANEHLLLNNISNVKNSIREIIKSRHSIESIMKEENENLENDKEIHLKQMEKYTFARDQIKTLVKNGNAKIFQLLLLLDERKQEIKSSSKKFNSETSKYEEMESKRNKMLLDQNNSKNELQEILNELNLKNINIKKSCEKLKNQNEDLISATITMNKNIDTLIIENEVLQSKVKVKRKENEELCFDNSSIQTAIDNAISSMIDYLAREQSGRYEHKILFKNRCQYLQLQKEQLNKIYSDNDNYHKIFLNNNETIIKLNHVISNTLQVQYKQWFLKLSTEKLHLNQINLISKSQRHHKNYYNLYENLINTNQIISWHNVLSTNNINKIVTETVDKINRYIRNEMI</sequence>
<dbReference type="PROSITE" id="PS51419">
    <property type="entry name" value="RAB"/>
    <property type="match status" value="1"/>
</dbReference>
<evidence type="ECO:0000256" key="1">
    <source>
        <dbReference type="ARBA" id="ARBA00010142"/>
    </source>
</evidence>
<proteinExistence type="inferred from homology"/>
<evidence type="ECO:0000313" key="5">
    <source>
        <dbReference type="EMBL" id="OAF71048.1"/>
    </source>
</evidence>
<dbReference type="EMBL" id="LWCA01000085">
    <property type="protein sequence ID" value="OAF71048.1"/>
    <property type="molecule type" value="Genomic_DNA"/>
</dbReference>
<dbReference type="InterPro" id="IPR003578">
    <property type="entry name" value="Small_GTPase_Rho"/>
</dbReference>
<feature type="coiled-coil region" evidence="4">
    <location>
        <begin position="599"/>
        <end position="640"/>
    </location>
</feature>
<evidence type="ECO:0000256" key="2">
    <source>
        <dbReference type="ARBA" id="ARBA00022741"/>
    </source>
</evidence>
<dbReference type="SMART" id="SM00176">
    <property type="entry name" value="RAN"/>
    <property type="match status" value="1"/>
</dbReference>
<dbReference type="Gene3D" id="3.40.50.300">
    <property type="entry name" value="P-loop containing nucleotide triphosphate hydrolases"/>
    <property type="match status" value="1"/>
</dbReference>
<name>A0A177B9R8_9BILA</name>
<dbReference type="PRINTS" id="PR00449">
    <property type="entry name" value="RASTRNSFRMNG"/>
</dbReference>
<keyword evidence="3" id="KW-0342">GTP-binding</keyword>
<feature type="coiled-coil region" evidence="4">
    <location>
        <begin position="751"/>
        <end position="785"/>
    </location>
</feature>
<dbReference type="GO" id="GO:0005525">
    <property type="term" value="F:GTP binding"/>
    <property type="evidence" value="ECO:0007669"/>
    <property type="project" value="UniProtKB-KW"/>
</dbReference>
<dbReference type="AlphaFoldDB" id="A0A177B9R8"/>
<dbReference type="GO" id="GO:0007264">
    <property type="term" value="P:small GTPase-mediated signal transduction"/>
    <property type="evidence" value="ECO:0007669"/>
    <property type="project" value="InterPro"/>
</dbReference>
<dbReference type="CDD" id="cd00157">
    <property type="entry name" value="Rho"/>
    <property type="match status" value="1"/>
</dbReference>
<keyword evidence="2" id="KW-0547">Nucleotide-binding</keyword>